<evidence type="ECO:0000256" key="2">
    <source>
        <dbReference type="ARBA" id="ARBA00022679"/>
    </source>
</evidence>
<protein>
    <submittedName>
        <fullName evidence="4">RNA-dependent RNA polymerase</fullName>
    </submittedName>
</protein>
<keyword evidence="1 4" id="KW-0696">RNA-directed RNA polymerase</keyword>
<evidence type="ECO:0000256" key="1">
    <source>
        <dbReference type="ARBA" id="ARBA00022484"/>
    </source>
</evidence>
<dbReference type="GO" id="GO:0003968">
    <property type="term" value="F:RNA-directed RNA polymerase activity"/>
    <property type="evidence" value="ECO:0007669"/>
    <property type="project" value="UniProtKB-KW"/>
</dbReference>
<dbReference type="InterPro" id="IPR008686">
    <property type="entry name" value="RNA_pol_mitovir"/>
</dbReference>
<organism evidence="4">
    <name type="scientific">Grapevine-associated mitovirus 13</name>
    <dbReference type="NCBI Taxonomy" id="2814305"/>
    <lineage>
        <taxon>Viruses</taxon>
        <taxon>Riboviria</taxon>
        <taxon>Orthornavirae</taxon>
        <taxon>Lenarviricota</taxon>
        <taxon>Howeltoviricetes</taxon>
        <taxon>Cryppavirales</taxon>
        <taxon>Mitoviridae</taxon>
        <taxon>Mitovirus</taxon>
    </lineage>
</organism>
<dbReference type="EMBL" id="MW648460">
    <property type="protein sequence ID" value="QXN75366.1"/>
    <property type="molecule type" value="Genomic_RNA"/>
</dbReference>
<evidence type="ECO:0000313" key="4">
    <source>
        <dbReference type="EMBL" id="QXN75366.1"/>
    </source>
</evidence>
<reference evidence="4" key="1">
    <citation type="submission" date="2021-02" db="EMBL/GenBank/DDBJ databases">
        <title>The hidden world within plants: metatranscriptomics unveil the complexity of wood microbiomes in grapevine.</title>
        <authorList>
            <person name="Nerva L."/>
            <person name="Garcia J.F."/>
            <person name="Favaretto F."/>
            <person name="Giudice G."/>
            <person name="Moffa L."/>
            <person name="Dario C."/>
            <person name="Riccardo V."/>
            <person name="Gambino G."/>
            <person name="Chitarra W."/>
        </authorList>
    </citation>
    <scope>NUCLEOTIDE SEQUENCE</scope>
</reference>
<dbReference type="SUPFAM" id="SSF56672">
    <property type="entry name" value="DNA/RNA polymerases"/>
    <property type="match status" value="1"/>
</dbReference>
<evidence type="ECO:0000256" key="3">
    <source>
        <dbReference type="ARBA" id="ARBA00022695"/>
    </source>
</evidence>
<dbReference type="PANTHER" id="PTHR34456:SF9">
    <property type="entry name" value="MITOVIRUS RNA-DEPENDENT RNA POLYMERASE"/>
    <property type="match status" value="1"/>
</dbReference>
<sequence length="730" mass="83836">MVLINSHLLEIKDLTTDDDRIYNDIKMFVDKLVLVTHHMLEGRYIPSKPLNSKKKTRRGKSQISGISSDMAAFLFEDENASPSIDKITKEFNPLDVISVYKLFENFMLKRVFIVKNLEEYKLGKVYSELKDIFDSLPKLLLGVDNVVDKDLRTKILNLLFSAIIIYRQFKVKTKPAHNTISDLYNGENLDIIKANEFSDNNIKEWVNSLGLNDDIIQHSRLTIYSGNASSPNSGASGACLLDDVIAIKNDTIIFKAIKDLSLHFDNSYEFNSILDVLTEYTEQDNKDKICSRLFHFTAPGGKSRIIANVDWVTQSVLSGIHFFMFAVLSNIKSDKTFNHKDGLKLFDKDDKFNNYYSIDLSAATDRMPKDLQAKIIKGLFNRFNKDGNLISENWLKIVDREFSTENSGINNNQPIRYSVGQGMGMFSSWTSMALTHHYIVNKICNIHTDNYVIVGDDLLIKGQRDDFDKYINIMTKIGLNVNLNKTLVSENYPHSVEFARNYIIKGLNITQYPFGSLFAWSNGQCSLETPLKVIAETINPKYIFDIISKFDEKYSISNITKLSYYLWSRKEVLLKDLSFISELPIWAQHAMSEATFNKIKSIVIKDNNRINKVNKNNGDINYRENFYSTLESNCTMRNIEDLLRSRKVAESILEAPQKELLKHLLPFKESSIHPKVIQDLYKPASQIHDRLINAKLICYDVDSIGSPLLKKREKNLIDDVLKYFKKKSKS</sequence>
<dbReference type="Pfam" id="PF05919">
    <property type="entry name" value="Mitovir_RNA_pol"/>
    <property type="match status" value="1"/>
</dbReference>
<dbReference type="PANTHER" id="PTHR34456">
    <property type="entry name" value="MITOVIRUS RNA-DEPENDENT RNA POLYMERASE"/>
    <property type="match status" value="1"/>
</dbReference>
<proteinExistence type="predicted"/>
<keyword evidence="2" id="KW-0808">Transferase</keyword>
<keyword evidence="3" id="KW-0548">Nucleotidyltransferase</keyword>
<accession>A0A8F5MLW5</accession>
<name>A0A8F5MLW5_9VIRU</name>
<dbReference type="InterPro" id="IPR043502">
    <property type="entry name" value="DNA/RNA_pol_sf"/>
</dbReference>